<dbReference type="Proteomes" id="UP000709336">
    <property type="component" value="Unassembled WGS sequence"/>
</dbReference>
<protein>
    <recommendedName>
        <fullName evidence="3">GIY-YIG nuclease family protein</fullName>
    </recommendedName>
</protein>
<reference evidence="1 2" key="1">
    <citation type="submission" date="2020-03" db="EMBL/GenBank/DDBJ databases">
        <title>Alteromonas ponticola sp. nov., isolated from seawater.</title>
        <authorList>
            <person name="Yoon J.-H."/>
            <person name="Kim Y.-O."/>
        </authorList>
    </citation>
    <scope>NUCLEOTIDE SEQUENCE [LARGE SCALE GENOMIC DNA]</scope>
    <source>
        <strain evidence="1 2">MYP5</strain>
    </source>
</reference>
<gene>
    <name evidence="1" type="ORF">HCJ96_09840</name>
</gene>
<evidence type="ECO:0000313" key="2">
    <source>
        <dbReference type="Proteomes" id="UP000709336"/>
    </source>
</evidence>
<dbReference type="RefSeq" id="WP_169210883.1">
    <property type="nucleotide sequence ID" value="NZ_JAATNW010000005.1"/>
</dbReference>
<proteinExistence type="predicted"/>
<evidence type="ECO:0000313" key="1">
    <source>
        <dbReference type="EMBL" id="NMH60319.1"/>
    </source>
</evidence>
<evidence type="ECO:0008006" key="3">
    <source>
        <dbReference type="Google" id="ProtNLM"/>
    </source>
</evidence>
<accession>A0ABX1R1I2</accession>
<organism evidence="1 2">
    <name type="scientific">Alteromonas ponticola</name>
    <dbReference type="NCBI Taxonomy" id="2720613"/>
    <lineage>
        <taxon>Bacteria</taxon>
        <taxon>Pseudomonadati</taxon>
        <taxon>Pseudomonadota</taxon>
        <taxon>Gammaproteobacteria</taxon>
        <taxon>Alteromonadales</taxon>
        <taxon>Alteromonadaceae</taxon>
        <taxon>Alteromonas/Salinimonas group</taxon>
        <taxon>Alteromonas</taxon>
    </lineage>
</organism>
<dbReference type="EMBL" id="JAATNW010000005">
    <property type="protein sequence ID" value="NMH60319.1"/>
    <property type="molecule type" value="Genomic_DNA"/>
</dbReference>
<sequence>MDIPSYKMKFSGQVLERGFWLYVWKICYESNSYFYVGRTGDSSSPNAASPFNRIGQHLDFRMNAKGSSMAKRLKQAGIDPVRSEFEMIALGPFFEEQSDFEAHKPKRDFMATLEVEAANFLSKRCGQTVLGVHYKSAEVPDDMVLHIQQKIELFLNEGS</sequence>
<name>A0ABX1R1I2_9ALTE</name>
<comment type="caution">
    <text evidence="1">The sequence shown here is derived from an EMBL/GenBank/DDBJ whole genome shotgun (WGS) entry which is preliminary data.</text>
</comment>
<keyword evidence="2" id="KW-1185">Reference proteome</keyword>